<accession>A0A511MYV5</accession>
<protein>
    <submittedName>
        <fullName evidence="2">Uncharacterized protein</fullName>
    </submittedName>
</protein>
<keyword evidence="3" id="KW-1185">Reference proteome</keyword>
<keyword evidence="1" id="KW-0472">Membrane</keyword>
<dbReference type="EMBL" id="BJXB01000005">
    <property type="protein sequence ID" value="GEM45784.1"/>
    <property type="molecule type" value="Genomic_DNA"/>
</dbReference>
<keyword evidence="1" id="KW-1133">Transmembrane helix</keyword>
<proteinExistence type="predicted"/>
<keyword evidence="1" id="KW-0812">Transmembrane</keyword>
<organism evidence="2 3">
    <name type="scientific">Deinococcus cellulosilyticus (strain DSM 18568 / NBRC 106333 / KACC 11606 / 5516J-15)</name>
    <dbReference type="NCBI Taxonomy" id="1223518"/>
    <lineage>
        <taxon>Bacteria</taxon>
        <taxon>Thermotogati</taxon>
        <taxon>Deinococcota</taxon>
        <taxon>Deinococci</taxon>
        <taxon>Deinococcales</taxon>
        <taxon>Deinococcaceae</taxon>
        <taxon>Deinococcus</taxon>
    </lineage>
</organism>
<evidence type="ECO:0000313" key="3">
    <source>
        <dbReference type="Proteomes" id="UP000321306"/>
    </source>
</evidence>
<gene>
    <name evidence="2" type="ORF">DC3_14190</name>
</gene>
<dbReference type="Proteomes" id="UP000321306">
    <property type="component" value="Unassembled WGS sequence"/>
</dbReference>
<feature type="transmembrane region" description="Helical" evidence="1">
    <location>
        <begin position="88"/>
        <end position="106"/>
    </location>
</feature>
<evidence type="ECO:0000313" key="2">
    <source>
        <dbReference type="EMBL" id="GEM45784.1"/>
    </source>
</evidence>
<sequence length="140" mass="16186">MKLRPYWKALWAESRNLPASERLGWLVSGAWTLFWKYESWWLVGWGLALYVVFHAKTWMGQELVSAPLVFVVSLLAHAMKPWRLHDLWGYPIWLMLLVILLGWHAGWDGLDLVLTLLAMGSAGWLSKTIHLSKESRSNKA</sequence>
<dbReference type="AlphaFoldDB" id="A0A511MYV5"/>
<comment type="caution">
    <text evidence="2">The sequence shown here is derived from an EMBL/GenBank/DDBJ whole genome shotgun (WGS) entry which is preliminary data.</text>
</comment>
<dbReference type="RefSeq" id="WP_146883389.1">
    <property type="nucleotide sequence ID" value="NZ_BJXB01000005.1"/>
</dbReference>
<name>A0A511MYV5_DEIC1</name>
<reference evidence="2 3" key="1">
    <citation type="submission" date="2019-07" db="EMBL/GenBank/DDBJ databases">
        <title>Whole genome shotgun sequence of Deinococcus cellulosilyticus NBRC 106333.</title>
        <authorList>
            <person name="Hosoyama A."/>
            <person name="Uohara A."/>
            <person name="Ohji S."/>
            <person name="Ichikawa N."/>
        </authorList>
    </citation>
    <scope>NUCLEOTIDE SEQUENCE [LARGE SCALE GENOMIC DNA]</scope>
    <source>
        <strain evidence="2 3">NBRC 106333</strain>
    </source>
</reference>
<evidence type="ECO:0000256" key="1">
    <source>
        <dbReference type="SAM" id="Phobius"/>
    </source>
</evidence>